<accession>V4J1M9</accession>
<dbReference type="Proteomes" id="UP000017840">
    <property type="component" value="Unassembled WGS sequence"/>
</dbReference>
<evidence type="ECO:0000313" key="1">
    <source>
        <dbReference type="EMBL" id="ESP89312.1"/>
    </source>
</evidence>
<name>V4J1M9_9EURY</name>
<sequence>MTRGDDDPPGGGAGERVEWDALEADLRAAGYAVDRQGTGDGETVLLVTVPADVRGLAGDPEGPLDRLLALLPGVRVPTDPAVIPDDVRAAAAARDATAEVHSGSPSELHVVVSADGVW</sequence>
<proteinExistence type="predicted"/>
<evidence type="ECO:0000313" key="2">
    <source>
        <dbReference type="Proteomes" id="UP000017840"/>
    </source>
</evidence>
<dbReference type="RefSeq" id="WP_023393554.1">
    <property type="nucleotide sequence ID" value="NZ_ASGZ01000013.1"/>
</dbReference>
<reference evidence="1 2" key="1">
    <citation type="journal article" date="2013" name="Genome Announc.">
        <title>Draft Genome Sequence of 'Candidatus Halobonum tyrrellensis' Strain G22, Isolated from the Hypersaline Waters of Lake Tyrrell, Australia.</title>
        <authorList>
            <person name="Ugalde J.A."/>
            <person name="Narasingarao P."/>
            <person name="Kuo S."/>
            <person name="Podell S."/>
            <person name="Allen E.E."/>
        </authorList>
    </citation>
    <scope>NUCLEOTIDE SEQUENCE [LARGE SCALE GENOMIC DNA]</scope>
    <source>
        <strain evidence="1 2">G22</strain>
    </source>
</reference>
<keyword evidence="2" id="KW-1185">Reference proteome</keyword>
<dbReference type="STRING" id="1324957.K933_04821"/>
<comment type="caution">
    <text evidence="1">The sequence shown here is derived from an EMBL/GenBank/DDBJ whole genome shotgun (WGS) entry which is preliminary data.</text>
</comment>
<organism evidence="1 2">
    <name type="scientific">Candidatus Halobonum tyrrellensis G22</name>
    <dbReference type="NCBI Taxonomy" id="1324957"/>
    <lineage>
        <taxon>Archaea</taxon>
        <taxon>Methanobacteriati</taxon>
        <taxon>Methanobacteriota</taxon>
        <taxon>Stenosarchaea group</taxon>
        <taxon>Halobacteria</taxon>
        <taxon>Halobacteriales</taxon>
        <taxon>Haloferacaceae</taxon>
        <taxon>Candidatus Halobonum</taxon>
    </lineage>
</organism>
<dbReference type="EMBL" id="ASGZ01000013">
    <property type="protein sequence ID" value="ESP89312.1"/>
    <property type="molecule type" value="Genomic_DNA"/>
</dbReference>
<dbReference type="AlphaFoldDB" id="V4J1M9"/>
<gene>
    <name evidence="1" type="ORF">K933_04821</name>
</gene>
<protein>
    <submittedName>
        <fullName evidence="1">Uncharacterized protein</fullName>
    </submittedName>
</protein>